<dbReference type="GO" id="GO:0044183">
    <property type="term" value="F:protein folding chaperone"/>
    <property type="evidence" value="ECO:0007669"/>
    <property type="project" value="InterPro"/>
</dbReference>
<reference evidence="6 7" key="1">
    <citation type="journal article" date="2011" name="Proc. Natl. Acad. Sci. U.S.A.">
        <title>Genome and transcriptome analyses of the mountain pine beetle-fungal symbiont Grosmannia clavigera, a lodgepole pine pathogen.</title>
        <authorList>
            <person name="DiGuistini S."/>
            <person name="Wang Y."/>
            <person name="Liao N.Y."/>
            <person name="Taylor G."/>
            <person name="Tanguay P."/>
            <person name="Feau N."/>
            <person name="Henrissat B."/>
            <person name="Chan S.K."/>
            <person name="Hesse-Orce U."/>
            <person name="Alamouti S.M."/>
            <person name="Tsui C.K.M."/>
            <person name="Docking R.T."/>
            <person name="Levasseur A."/>
            <person name="Haridas S."/>
            <person name="Robertson G."/>
            <person name="Birol I."/>
            <person name="Holt R.A."/>
            <person name="Marra M.A."/>
            <person name="Hamelin R.C."/>
            <person name="Hirst M."/>
            <person name="Jones S.J.M."/>
            <person name="Bohlmann J."/>
            <person name="Breuil C."/>
        </authorList>
    </citation>
    <scope>NUCLEOTIDE SEQUENCE [LARGE SCALE GENOMIC DNA]</scope>
    <source>
        <strain evidence="7">kw1407 / UAMH 11150</strain>
    </source>
</reference>
<dbReference type="Pfam" id="PF03669">
    <property type="entry name" value="ASTER"/>
    <property type="match status" value="1"/>
</dbReference>
<sequence length="117" mass="12599">MAPKKEKKDQRRLNLAVPYQAPAPKTDAADVTSSMSSIMPMAAMMTRNRYIGWSSVMFSVLNWLGESEESRKSSSTPGIFSVGMSFMALAVTYIPLFMPAPGQEAAPVAALTPVPVA</sequence>
<evidence type="ECO:0000256" key="1">
    <source>
        <dbReference type="ARBA" id="ARBA00004370"/>
    </source>
</evidence>
<evidence type="ECO:0000256" key="4">
    <source>
        <dbReference type="ARBA" id="ARBA00023136"/>
    </source>
</evidence>
<name>F0XKF4_GROCL</name>
<keyword evidence="2 5" id="KW-0812">Transmembrane</keyword>
<evidence type="ECO:0000256" key="2">
    <source>
        <dbReference type="ARBA" id="ARBA00022692"/>
    </source>
</evidence>
<dbReference type="PANTHER" id="PTHR28038:SF1">
    <property type="entry name" value="ADL329WP"/>
    <property type="match status" value="1"/>
</dbReference>
<dbReference type="FunCoup" id="F0XKF4">
    <property type="interactions" value="16"/>
</dbReference>
<dbReference type="AlphaFoldDB" id="F0XKF4"/>
<protein>
    <recommendedName>
        <fullName evidence="8">Protein Asterix</fullName>
    </recommendedName>
</protein>
<dbReference type="EMBL" id="GL629788">
    <property type="protein sequence ID" value="EFX01582.1"/>
    <property type="molecule type" value="Genomic_DNA"/>
</dbReference>
<comment type="subcellular location">
    <subcellularLocation>
        <location evidence="1">Membrane</location>
    </subcellularLocation>
</comment>
<dbReference type="Proteomes" id="UP000007796">
    <property type="component" value="Unassembled WGS sequence"/>
</dbReference>
<dbReference type="HOGENOM" id="CLU_129456_0_0_1"/>
<dbReference type="GeneID" id="25981660"/>
<evidence type="ECO:0000313" key="6">
    <source>
        <dbReference type="EMBL" id="EFX01582.1"/>
    </source>
</evidence>
<organism evidence="7">
    <name type="scientific">Grosmannia clavigera (strain kw1407 / UAMH 11150)</name>
    <name type="common">Blue stain fungus</name>
    <name type="synonym">Graphiocladiella clavigera</name>
    <dbReference type="NCBI Taxonomy" id="655863"/>
    <lineage>
        <taxon>Eukaryota</taxon>
        <taxon>Fungi</taxon>
        <taxon>Dikarya</taxon>
        <taxon>Ascomycota</taxon>
        <taxon>Pezizomycotina</taxon>
        <taxon>Sordariomycetes</taxon>
        <taxon>Sordariomycetidae</taxon>
        <taxon>Ophiostomatales</taxon>
        <taxon>Ophiostomataceae</taxon>
        <taxon>Leptographium</taxon>
    </lineage>
</organism>
<dbReference type="GO" id="GO:0045048">
    <property type="term" value="P:protein insertion into ER membrane"/>
    <property type="evidence" value="ECO:0007669"/>
    <property type="project" value="InterPro"/>
</dbReference>
<proteinExistence type="predicted"/>
<dbReference type="GO" id="GO:0005789">
    <property type="term" value="C:endoplasmic reticulum membrane"/>
    <property type="evidence" value="ECO:0007669"/>
    <property type="project" value="InterPro"/>
</dbReference>
<gene>
    <name evidence="6" type="ORF">CMQ_8048</name>
</gene>
<evidence type="ECO:0008006" key="8">
    <source>
        <dbReference type="Google" id="ProtNLM"/>
    </source>
</evidence>
<dbReference type="STRING" id="655863.F0XKF4"/>
<keyword evidence="3 5" id="KW-1133">Transmembrane helix</keyword>
<evidence type="ECO:0000256" key="3">
    <source>
        <dbReference type="ARBA" id="ARBA00022989"/>
    </source>
</evidence>
<keyword evidence="7" id="KW-1185">Reference proteome</keyword>
<dbReference type="InParanoid" id="F0XKF4"/>
<keyword evidence="4 5" id="KW-0472">Membrane</keyword>
<evidence type="ECO:0000313" key="7">
    <source>
        <dbReference type="Proteomes" id="UP000007796"/>
    </source>
</evidence>
<dbReference type="eggNOG" id="ENOG502S6JB">
    <property type="taxonomic scope" value="Eukaryota"/>
</dbReference>
<accession>F0XKF4</accession>
<feature type="transmembrane region" description="Helical" evidence="5">
    <location>
        <begin position="77"/>
        <end position="96"/>
    </location>
</feature>
<evidence type="ECO:0000256" key="5">
    <source>
        <dbReference type="SAM" id="Phobius"/>
    </source>
</evidence>
<dbReference type="InterPro" id="IPR005351">
    <property type="entry name" value="ASTER"/>
</dbReference>
<dbReference type="PANTHER" id="PTHR28038">
    <property type="entry name" value="ADL329WP"/>
    <property type="match status" value="1"/>
</dbReference>
<dbReference type="OrthoDB" id="284718at2759"/>
<dbReference type="RefSeq" id="XP_014171064.1">
    <property type="nucleotide sequence ID" value="XM_014315589.1"/>
</dbReference>